<dbReference type="InterPro" id="IPR029510">
    <property type="entry name" value="Ald_DH_CS_GLU"/>
</dbReference>
<evidence type="ECO:0000259" key="5">
    <source>
        <dbReference type="PROSITE" id="PS50043"/>
    </source>
</evidence>
<organism evidence="6 7">
    <name type="scientific">Actinocorallia aurantiaca</name>
    <dbReference type="NCBI Taxonomy" id="46204"/>
    <lineage>
        <taxon>Bacteria</taxon>
        <taxon>Bacillati</taxon>
        <taxon>Actinomycetota</taxon>
        <taxon>Actinomycetes</taxon>
        <taxon>Streptosporangiales</taxon>
        <taxon>Thermomonosporaceae</taxon>
        <taxon>Actinocorallia</taxon>
    </lineage>
</organism>
<evidence type="ECO:0000256" key="1">
    <source>
        <dbReference type="ARBA" id="ARBA00022741"/>
    </source>
</evidence>
<dbReference type="Gene3D" id="1.10.10.10">
    <property type="entry name" value="Winged helix-like DNA-binding domain superfamily/Winged helix DNA-binding domain"/>
    <property type="match status" value="1"/>
</dbReference>
<dbReference type="SUPFAM" id="SSF46894">
    <property type="entry name" value="C-terminal effector domain of the bipartite response regulators"/>
    <property type="match status" value="1"/>
</dbReference>
<feature type="region of interest" description="Disordered" evidence="4">
    <location>
        <begin position="1"/>
        <end position="44"/>
    </location>
</feature>
<dbReference type="InterPro" id="IPR036388">
    <property type="entry name" value="WH-like_DNA-bd_sf"/>
</dbReference>
<evidence type="ECO:0000256" key="2">
    <source>
        <dbReference type="ARBA" id="ARBA00022840"/>
    </source>
</evidence>
<dbReference type="InterPro" id="IPR041664">
    <property type="entry name" value="AAA_16"/>
</dbReference>
<dbReference type="PRINTS" id="PR00038">
    <property type="entry name" value="HTHLUXR"/>
</dbReference>
<dbReference type="Proteomes" id="UP001501842">
    <property type="component" value="Unassembled WGS sequence"/>
</dbReference>
<dbReference type="InterPro" id="IPR011990">
    <property type="entry name" value="TPR-like_helical_dom_sf"/>
</dbReference>
<sequence length="1013" mass="110153">MRAETGGIGRRTERGALDGGWGGLGGESAAGTRAPRGRTSDPAGILRNVSMEMGGMSTVLVGRQTELDVLDGAFAHVRSGAARAVLLGGEAGIGKTRLVEEFSAKARAGGARLLLGGCLELGVDGFPFAPFTAILRQLVRELGAEGVAELVGGRASGLARLLPEFGEPDGDGSGHHQARLFELVLTLLDRLARQGPLVLVIEDAHWADRSSRDLLAFLVRNLGAVAALMIVVTYRADELHRGHPLRPLLAELDRLERVARHEVGRLTRQEVGELMTRLRGAEPEGGRVEEFFIRSEGNPLFVEALMDADGSIACELPESLRDLLLAGVERLPEETGELLRVASAGGARIEHRLLAAVSGLDERALTRHLRPAVAGNVLVVEGESYRFRHALIREAVHDDLMPGEHTRLHTRYAEVLEDDGTLVPPGRVAAELAHHWYAAHNLEWALISAWKAGQEADRAAAYAEELRMLERVLDLWERVPDAEEKIGATRTEVLRLAVCAADWGGDSERGIKLASAALRETDDPLRRAWLLEQRGRLHHRLGRPDWLEDLQRAVELVPADPPSAERARMLASLAQHLLNGSGIEMARTAVKEALDAARMVGDRRSEADALLTLTCLLDETKYEGEPGEGRPWEVLERGERIAEELGADQLLLRAAINRSHMLEGAGRPAEAVEAAARGIERAKEIGLFRSRGSFLSINLAESLHSLGRWDEAQEVIDQALETDPPRAHKACLVLLRGEIGLARGEMESAVRGLEVAYGFSRWVVDQRIQEHYPVLRLEAGLRLRQGDRRAALAALEPMLPGTNRPDDSRYAWPILAIGAAACATEAELEPLAARVARIIVRGPVQYAWSLVFQAEAARITGRDPRWDDVAAAWADVHNPYPRAQALCRAAEHDAMRGERERAAERLAEAAALARDLRAAPLLGEIEDLARRLGEGRRATPSHGLTARELEVLERLAEGGSNREIAEALFISAKTASVHVSNILGKLGVSSRTEAAAAARRLGLLPADPVRFSA</sequence>
<keyword evidence="7" id="KW-1185">Reference proteome</keyword>
<protein>
    <submittedName>
        <fullName evidence="6">LuxR family transcriptional regulator</fullName>
    </submittedName>
</protein>
<evidence type="ECO:0000313" key="6">
    <source>
        <dbReference type="EMBL" id="GAA2725179.1"/>
    </source>
</evidence>
<evidence type="ECO:0000256" key="3">
    <source>
        <dbReference type="PROSITE-ProRule" id="PRU10007"/>
    </source>
</evidence>
<dbReference type="EMBL" id="BAAATZ010000008">
    <property type="protein sequence ID" value="GAA2725179.1"/>
    <property type="molecule type" value="Genomic_DNA"/>
</dbReference>
<feature type="compositionally biased region" description="Gly residues" evidence="4">
    <location>
        <begin position="17"/>
        <end position="28"/>
    </location>
</feature>
<dbReference type="SMART" id="SM00421">
    <property type="entry name" value="HTH_LUXR"/>
    <property type="match status" value="1"/>
</dbReference>
<proteinExistence type="predicted"/>
<dbReference type="CDD" id="cd06170">
    <property type="entry name" value="LuxR_C_like"/>
    <property type="match status" value="1"/>
</dbReference>
<dbReference type="InterPro" id="IPR000792">
    <property type="entry name" value="Tscrpt_reg_LuxR_C"/>
</dbReference>
<dbReference type="SUPFAM" id="SSF48452">
    <property type="entry name" value="TPR-like"/>
    <property type="match status" value="2"/>
</dbReference>
<dbReference type="InterPro" id="IPR027417">
    <property type="entry name" value="P-loop_NTPase"/>
</dbReference>
<dbReference type="Gene3D" id="1.25.40.10">
    <property type="entry name" value="Tetratricopeptide repeat domain"/>
    <property type="match status" value="2"/>
</dbReference>
<dbReference type="SUPFAM" id="SSF52540">
    <property type="entry name" value="P-loop containing nucleoside triphosphate hydrolases"/>
    <property type="match status" value="1"/>
</dbReference>
<keyword evidence="1" id="KW-0547">Nucleotide-binding</keyword>
<dbReference type="InterPro" id="IPR016032">
    <property type="entry name" value="Sig_transdc_resp-reg_C-effctor"/>
</dbReference>
<evidence type="ECO:0000256" key="4">
    <source>
        <dbReference type="SAM" id="MobiDB-lite"/>
    </source>
</evidence>
<dbReference type="PROSITE" id="PS00687">
    <property type="entry name" value="ALDEHYDE_DEHYDR_GLU"/>
    <property type="match status" value="1"/>
</dbReference>
<reference evidence="6 7" key="1">
    <citation type="journal article" date="2019" name="Int. J. Syst. Evol. Microbiol.">
        <title>The Global Catalogue of Microorganisms (GCM) 10K type strain sequencing project: providing services to taxonomists for standard genome sequencing and annotation.</title>
        <authorList>
            <consortium name="The Broad Institute Genomics Platform"/>
            <consortium name="The Broad Institute Genome Sequencing Center for Infectious Disease"/>
            <person name="Wu L."/>
            <person name="Ma J."/>
        </authorList>
    </citation>
    <scope>NUCLEOTIDE SEQUENCE [LARGE SCALE GENOMIC DNA]</scope>
    <source>
        <strain evidence="6 7">JCM 8201</strain>
    </source>
</reference>
<dbReference type="PANTHER" id="PTHR16305">
    <property type="entry name" value="TESTICULAR SOLUBLE ADENYLYL CYCLASE"/>
    <property type="match status" value="1"/>
</dbReference>
<comment type="caution">
    <text evidence="6">The sequence shown here is derived from an EMBL/GenBank/DDBJ whole genome shotgun (WGS) entry which is preliminary data.</text>
</comment>
<gene>
    <name evidence="6" type="ORF">GCM10010439_24580</name>
</gene>
<keyword evidence="2" id="KW-0067">ATP-binding</keyword>
<feature type="active site" evidence="3">
    <location>
        <position position="52"/>
    </location>
</feature>
<accession>A0ABN3U5T6</accession>
<dbReference type="PROSITE" id="PS50043">
    <property type="entry name" value="HTH_LUXR_2"/>
    <property type="match status" value="1"/>
</dbReference>
<name>A0ABN3U5T6_9ACTN</name>
<evidence type="ECO:0000313" key="7">
    <source>
        <dbReference type="Proteomes" id="UP001501842"/>
    </source>
</evidence>
<dbReference type="Pfam" id="PF00196">
    <property type="entry name" value="GerE"/>
    <property type="match status" value="1"/>
</dbReference>
<dbReference type="PANTHER" id="PTHR16305:SF35">
    <property type="entry name" value="TRANSCRIPTIONAL ACTIVATOR DOMAIN"/>
    <property type="match status" value="1"/>
</dbReference>
<dbReference type="Pfam" id="PF13191">
    <property type="entry name" value="AAA_16"/>
    <property type="match status" value="1"/>
</dbReference>
<feature type="domain" description="HTH luxR-type" evidence="5">
    <location>
        <begin position="937"/>
        <end position="1002"/>
    </location>
</feature>
<dbReference type="RefSeq" id="WP_344450446.1">
    <property type="nucleotide sequence ID" value="NZ_BAAATZ010000008.1"/>
</dbReference>